<evidence type="ECO:0000313" key="2">
    <source>
        <dbReference type="Proteomes" id="UP000659388"/>
    </source>
</evidence>
<accession>A0A937F690</accession>
<evidence type="ECO:0000313" key="1">
    <source>
        <dbReference type="EMBL" id="MBL3656510.1"/>
    </source>
</evidence>
<dbReference type="AlphaFoldDB" id="A0A937F690"/>
<proteinExistence type="predicted"/>
<dbReference type="PANTHER" id="PTHR17985">
    <property type="entry name" value="SER/THR-RICH PROTEIN T10 IN DGCR REGION"/>
    <property type="match status" value="1"/>
</dbReference>
<protein>
    <submittedName>
        <fullName evidence="1">NRDE family protein</fullName>
    </submittedName>
</protein>
<dbReference type="PANTHER" id="PTHR17985:SF8">
    <property type="entry name" value="TRANSPORT AND GOLGI ORGANIZATION PROTEIN 2 HOMOLOG"/>
    <property type="match status" value="1"/>
</dbReference>
<dbReference type="EMBL" id="JAESIY010000005">
    <property type="protein sequence ID" value="MBL3656510.1"/>
    <property type="molecule type" value="Genomic_DNA"/>
</dbReference>
<sequence length="249" mass="27941">MCLILLAYKQHEKYPLVVAANRDEFYVRKTESAHFWSDNPQVLAGRDLEAGGTWMGVNKNGRLAMITNYRDLRNIKDNAPSRGHLVSDFLSGKEDAKGYLEKVEAKGQQYNGFNLICGDVNGLYYYGNYQQGVHKIDAGIHGLSNALLDTPWPKVERGKQKLADQIKKGNLLPHELIETLHDDVKPPDTSLPDTGVGVEMERMLSPMFIKSPDYGSRCSTVIMVEDNGVINFFERSYLAEGKSDVEVKV</sequence>
<gene>
    <name evidence="1" type="ORF">JL102_10235</name>
</gene>
<reference evidence="1" key="1">
    <citation type="submission" date="2021-01" db="EMBL/GenBank/DDBJ databases">
        <title>Fulvivirga kasyanovii gen. nov., sp nov., a novel member of the phylum Bacteroidetes isolated from seawater in a mussel farm.</title>
        <authorList>
            <person name="Zhao L.-H."/>
            <person name="Wang Z.-J."/>
        </authorList>
    </citation>
    <scope>NUCLEOTIDE SEQUENCE</scope>
    <source>
        <strain evidence="1">2943</strain>
    </source>
</reference>
<organism evidence="1 2">
    <name type="scientific">Fulvivirga sediminis</name>
    <dbReference type="NCBI Taxonomy" id="2803949"/>
    <lineage>
        <taxon>Bacteria</taxon>
        <taxon>Pseudomonadati</taxon>
        <taxon>Bacteroidota</taxon>
        <taxon>Cytophagia</taxon>
        <taxon>Cytophagales</taxon>
        <taxon>Fulvivirgaceae</taxon>
        <taxon>Fulvivirga</taxon>
    </lineage>
</organism>
<dbReference type="Pfam" id="PF05742">
    <property type="entry name" value="TANGO2"/>
    <property type="match status" value="1"/>
</dbReference>
<comment type="caution">
    <text evidence="1">The sequence shown here is derived from an EMBL/GenBank/DDBJ whole genome shotgun (WGS) entry which is preliminary data.</text>
</comment>
<dbReference type="Proteomes" id="UP000659388">
    <property type="component" value="Unassembled WGS sequence"/>
</dbReference>
<name>A0A937F690_9BACT</name>
<dbReference type="RefSeq" id="WP_202244302.1">
    <property type="nucleotide sequence ID" value="NZ_JAESIY010000005.1"/>
</dbReference>
<dbReference type="InterPro" id="IPR008551">
    <property type="entry name" value="TANGO2"/>
</dbReference>
<keyword evidence="2" id="KW-1185">Reference proteome</keyword>